<evidence type="ECO:0000256" key="1">
    <source>
        <dbReference type="SAM" id="Phobius"/>
    </source>
</evidence>
<feature type="transmembrane region" description="Helical" evidence="1">
    <location>
        <begin position="88"/>
        <end position="106"/>
    </location>
</feature>
<keyword evidence="1" id="KW-0472">Membrane</keyword>
<evidence type="ECO:0000259" key="2">
    <source>
        <dbReference type="Pfam" id="PF08044"/>
    </source>
</evidence>
<keyword evidence="1" id="KW-1133">Transmembrane helix</keyword>
<dbReference type="RefSeq" id="WP_101174316.1">
    <property type="nucleotide sequence ID" value="NZ_JBBMMG010000028.1"/>
</dbReference>
<proteinExistence type="predicted"/>
<accession>A0A2N0X572</accession>
<dbReference type="AlphaFoldDB" id="A0A2N0X572"/>
<dbReference type="STRING" id="1121365.GCA_000375365_00572"/>
<name>A0A2N0X572_9CORY</name>
<comment type="caution">
    <text evidence="3">The sequence shown here is derived from an EMBL/GenBank/DDBJ whole genome shotgun (WGS) entry which is preliminary data.</text>
</comment>
<feature type="transmembrane region" description="Helical" evidence="1">
    <location>
        <begin position="112"/>
        <end position="134"/>
    </location>
</feature>
<dbReference type="EMBL" id="PJAF01000039">
    <property type="protein sequence ID" value="PKF67837.1"/>
    <property type="molecule type" value="Genomic_DNA"/>
</dbReference>
<dbReference type="Proteomes" id="UP000233249">
    <property type="component" value="Unassembled WGS sequence"/>
</dbReference>
<evidence type="ECO:0000313" key="3">
    <source>
        <dbReference type="EMBL" id="PKF67837.1"/>
    </source>
</evidence>
<feature type="domain" description="DUF1707" evidence="2">
    <location>
        <begin position="5"/>
        <end position="57"/>
    </location>
</feature>
<dbReference type="OrthoDB" id="4416950at2"/>
<gene>
    <name evidence="3" type="ORF">CXB45_10130</name>
</gene>
<sequence>MIDHVRLSDDERTQAMSALGAAFSQGRLGIEEYDSRCQVIAGAQYQYEIDQVFTDLPSSLRVHPGASLQLYSAEEIERARQSSRYPKAGLMALGALASIGIGAYFANAITGFLLIGAVFTLLYVLKVGPASWNVPSQRALNRQRLREIKDAERARAIERRAQRLELQHEFKSNAYSLARGAMRRR</sequence>
<dbReference type="Pfam" id="PF08044">
    <property type="entry name" value="DUF1707"/>
    <property type="match status" value="1"/>
</dbReference>
<reference evidence="3 4" key="1">
    <citation type="submission" date="2017-12" db="EMBL/GenBank/DDBJ databases">
        <title>Corynebacterium mastitidis 16-1433 Genome.</title>
        <authorList>
            <person name="Gulvik C.A."/>
        </authorList>
    </citation>
    <scope>NUCLEOTIDE SEQUENCE [LARGE SCALE GENOMIC DNA]</scope>
    <source>
        <strain evidence="3 4">16-1433</strain>
    </source>
</reference>
<keyword evidence="1" id="KW-0812">Transmembrane</keyword>
<protein>
    <recommendedName>
        <fullName evidence="2">DUF1707 domain-containing protein</fullName>
    </recommendedName>
</protein>
<dbReference type="InterPro" id="IPR012551">
    <property type="entry name" value="DUF1707_SHOCT-like"/>
</dbReference>
<organism evidence="3 4">
    <name type="scientific">Corynebacterium mastitidis</name>
    <dbReference type="NCBI Taxonomy" id="161890"/>
    <lineage>
        <taxon>Bacteria</taxon>
        <taxon>Bacillati</taxon>
        <taxon>Actinomycetota</taxon>
        <taxon>Actinomycetes</taxon>
        <taxon>Mycobacteriales</taxon>
        <taxon>Corynebacteriaceae</taxon>
        <taxon>Corynebacterium</taxon>
    </lineage>
</organism>
<evidence type="ECO:0000313" key="4">
    <source>
        <dbReference type="Proteomes" id="UP000233249"/>
    </source>
</evidence>